<reference evidence="2" key="1">
    <citation type="journal article" date="2023" name="Insect Mol. Biol.">
        <title>Genome sequencing provides insights into the evolution of gene families encoding plant cell wall-degrading enzymes in longhorned beetles.</title>
        <authorList>
            <person name="Shin N.R."/>
            <person name="Okamura Y."/>
            <person name="Kirsch R."/>
            <person name="Pauchet Y."/>
        </authorList>
    </citation>
    <scope>NUCLEOTIDE SEQUENCE</scope>
    <source>
        <strain evidence="2">RBIC_L_NR</strain>
    </source>
</reference>
<gene>
    <name evidence="2" type="ORF">NQ314_014775</name>
</gene>
<dbReference type="Proteomes" id="UP001162156">
    <property type="component" value="Unassembled WGS sequence"/>
</dbReference>
<evidence type="ECO:0000313" key="2">
    <source>
        <dbReference type="EMBL" id="KAJ8932283.1"/>
    </source>
</evidence>
<evidence type="ECO:0000313" key="3">
    <source>
        <dbReference type="Proteomes" id="UP001162156"/>
    </source>
</evidence>
<evidence type="ECO:0000259" key="1">
    <source>
        <dbReference type="Pfam" id="PF00788"/>
    </source>
</evidence>
<organism evidence="2 3">
    <name type="scientific">Rhamnusium bicolor</name>
    <dbReference type="NCBI Taxonomy" id="1586634"/>
    <lineage>
        <taxon>Eukaryota</taxon>
        <taxon>Metazoa</taxon>
        <taxon>Ecdysozoa</taxon>
        <taxon>Arthropoda</taxon>
        <taxon>Hexapoda</taxon>
        <taxon>Insecta</taxon>
        <taxon>Pterygota</taxon>
        <taxon>Neoptera</taxon>
        <taxon>Endopterygota</taxon>
        <taxon>Coleoptera</taxon>
        <taxon>Polyphaga</taxon>
        <taxon>Cucujiformia</taxon>
        <taxon>Chrysomeloidea</taxon>
        <taxon>Cerambycidae</taxon>
        <taxon>Lepturinae</taxon>
        <taxon>Rhagiini</taxon>
        <taxon>Rhamnusium</taxon>
    </lineage>
</organism>
<name>A0AAV8X0Q2_9CUCU</name>
<feature type="domain" description="Ras-associating" evidence="1">
    <location>
        <begin position="3"/>
        <end position="40"/>
    </location>
</feature>
<proteinExistence type="predicted"/>
<dbReference type="GO" id="GO:0007165">
    <property type="term" value="P:signal transduction"/>
    <property type="evidence" value="ECO:0007669"/>
    <property type="project" value="InterPro"/>
</dbReference>
<dbReference type="EMBL" id="JANEYF010004067">
    <property type="protein sequence ID" value="KAJ8932283.1"/>
    <property type="molecule type" value="Genomic_DNA"/>
</dbReference>
<protein>
    <recommendedName>
        <fullName evidence="1">Ras-associating domain-containing protein</fullName>
    </recommendedName>
</protein>
<accession>A0AAV8X0Q2</accession>
<dbReference type="Pfam" id="PF00788">
    <property type="entry name" value="RA"/>
    <property type="match status" value="1"/>
</dbReference>
<dbReference type="InterPro" id="IPR000159">
    <property type="entry name" value="RA_dom"/>
</dbReference>
<comment type="caution">
    <text evidence="2">The sequence shown here is derived from an EMBL/GenBank/DDBJ whole genome shotgun (WGS) entry which is preliminary data.</text>
</comment>
<sequence length="69" mass="8196">MMTERVLSWNERPWEIMKQLGKDSIRQMELMRFYLQLKQDPHGPNLALFVGNLPPTFLRGTMKTSLLNF</sequence>
<dbReference type="AlphaFoldDB" id="A0AAV8X0Q2"/>
<keyword evidence="3" id="KW-1185">Reference proteome</keyword>